<dbReference type="EMBL" id="CP001329">
    <property type="protein sequence ID" value="ACO65948.1"/>
    <property type="molecule type" value="Genomic_DNA"/>
</dbReference>
<comment type="subcellular location">
    <subcellularLocation>
        <location evidence="1">Nucleus</location>
        <location evidence="1">Nucleolus</location>
    </subcellularLocation>
</comment>
<dbReference type="Proteomes" id="UP000002009">
    <property type="component" value="Chromosome 9"/>
</dbReference>
<dbReference type="OrthoDB" id="287393at2759"/>
<keyword evidence="3 5" id="KW-0694">RNA-binding</keyword>
<evidence type="ECO:0000256" key="4">
    <source>
        <dbReference type="ARBA" id="ARBA00023242"/>
    </source>
</evidence>
<dbReference type="InterPro" id="IPR034353">
    <property type="entry name" value="ABT1/ESF2_RRM"/>
</dbReference>
<dbReference type="PANTHER" id="PTHR12311">
    <property type="entry name" value="ACTIVATOR OF BASAL TRANSCRIPTION 1"/>
    <property type="match status" value="1"/>
</dbReference>
<dbReference type="PANTHER" id="PTHR12311:SF7">
    <property type="entry name" value="ACTIVATOR OF BASAL TRANSCRIPTION 1"/>
    <property type="match status" value="1"/>
</dbReference>
<dbReference type="GO" id="GO:0003723">
    <property type="term" value="F:RNA binding"/>
    <property type="evidence" value="ECO:0007669"/>
    <property type="project" value="UniProtKB-UniRule"/>
</dbReference>
<dbReference type="SUPFAM" id="SSF54928">
    <property type="entry name" value="RNA-binding domain, RBD"/>
    <property type="match status" value="1"/>
</dbReference>
<dbReference type="InterPro" id="IPR012677">
    <property type="entry name" value="Nucleotide-bd_a/b_plait_sf"/>
</dbReference>
<dbReference type="eggNOG" id="KOG3152">
    <property type="taxonomic scope" value="Eukaryota"/>
</dbReference>
<dbReference type="GO" id="GO:0000447">
    <property type="term" value="P:endonucleolytic cleavage in ITS1 to separate SSU-rRNA from 5.8S rRNA and LSU-rRNA from tricistronic rRNA transcript (SSU-rRNA, 5.8S rRNA, LSU-rRNA)"/>
    <property type="evidence" value="ECO:0007669"/>
    <property type="project" value="TreeGrafter"/>
</dbReference>
<dbReference type="STRING" id="296587.C1ECQ9"/>
<evidence type="ECO:0000256" key="5">
    <source>
        <dbReference type="PROSITE-ProRule" id="PRU00176"/>
    </source>
</evidence>
<evidence type="ECO:0000313" key="7">
    <source>
        <dbReference type="EMBL" id="ACO65948.1"/>
    </source>
</evidence>
<dbReference type="OMA" id="ILAIPHC"/>
<accession>C1ECQ9</accession>
<evidence type="ECO:0000259" key="6">
    <source>
        <dbReference type="PROSITE" id="PS50102"/>
    </source>
</evidence>
<dbReference type="GO" id="GO:0034462">
    <property type="term" value="P:small-subunit processome assembly"/>
    <property type="evidence" value="ECO:0007669"/>
    <property type="project" value="TreeGrafter"/>
</dbReference>
<name>C1ECQ9_MICCC</name>
<keyword evidence="4" id="KW-0539">Nucleus</keyword>
<dbReference type="GO" id="GO:0000480">
    <property type="term" value="P:endonucleolytic cleavage in 5'-ETS of tricistronic rRNA transcript (SSU-rRNA, 5.8S rRNA, LSU-rRNA)"/>
    <property type="evidence" value="ECO:0007669"/>
    <property type="project" value="TreeGrafter"/>
</dbReference>
<evidence type="ECO:0000256" key="3">
    <source>
        <dbReference type="ARBA" id="ARBA00022884"/>
    </source>
</evidence>
<evidence type="ECO:0000256" key="1">
    <source>
        <dbReference type="ARBA" id="ARBA00004604"/>
    </source>
</evidence>
<comment type="similarity">
    <text evidence="2">Belongs to the ESF2/ABP1 family.</text>
</comment>
<sequence>KKVLSEKALKKARADQAKRGVVYLGSIPPFMKPQKLRQLLTPYGDLDRMYLMPEDPEIRARRKKFKGNTGKNFVEGWVEFRDKKKAKACAAMLNGTQVGGRRRGAHFSDLWNMKYLPKFKWDNLTEEIEYQKALREQRMQLELSVAKKERDFYLQKVEQAKQIEKMRER</sequence>
<dbReference type="SMART" id="SM00360">
    <property type="entry name" value="RRM"/>
    <property type="match status" value="1"/>
</dbReference>
<keyword evidence="8" id="KW-1185">Reference proteome</keyword>
<dbReference type="Pfam" id="PF00076">
    <property type="entry name" value="RRM_1"/>
    <property type="match status" value="1"/>
</dbReference>
<dbReference type="GO" id="GO:0000472">
    <property type="term" value="P:endonucleolytic cleavage to generate mature 5'-end of SSU-rRNA from (SSU-rRNA, 5.8S rRNA, LSU-rRNA)"/>
    <property type="evidence" value="ECO:0007669"/>
    <property type="project" value="TreeGrafter"/>
</dbReference>
<dbReference type="Gene3D" id="3.30.70.330">
    <property type="match status" value="1"/>
</dbReference>
<gene>
    <name evidence="7" type="ORF">MICPUN_71990</name>
</gene>
<dbReference type="InterPro" id="IPR039119">
    <property type="entry name" value="ABT1/Esf2"/>
</dbReference>
<dbReference type="AlphaFoldDB" id="C1ECQ9"/>
<dbReference type="RefSeq" id="XP_002504690.1">
    <property type="nucleotide sequence ID" value="XM_002504644.1"/>
</dbReference>
<dbReference type="KEGG" id="mis:MICPUN_71990"/>
<feature type="non-terminal residue" evidence="7">
    <location>
        <position position="1"/>
    </location>
</feature>
<dbReference type="GeneID" id="8246231"/>
<dbReference type="GO" id="GO:0005730">
    <property type="term" value="C:nucleolus"/>
    <property type="evidence" value="ECO:0007669"/>
    <property type="project" value="UniProtKB-SubCell"/>
</dbReference>
<evidence type="ECO:0000313" key="8">
    <source>
        <dbReference type="Proteomes" id="UP000002009"/>
    </source>
</evidence>
<dbReference type="PROSITE" id="PS50102">
    <property type="entry name" value="RRM"/>
    <property type="match status" value="1"/>
</dbReference>
<organism evidence="7 8">
    <name type="scientific">Micromonas commoda (strain RCC299 / NOUM17 / CCMP2709)</name>
    <name type="common">Picoplanktonic green alga</name>
    <dbReference type="NCBI Taxonomy" id="296587"/>
    <lineage>
        <taxon>Eukaryota</taxon>
        <taxon>Viridiplantae</taxon>
        <taxon>Chlorophyta</taxon>
        <taxon>Mamiellophyceae</taxon>
        <taxon>Mamiellales</taxon>
        <taxon>Mamiellaceae</taxon>
        <taxon>Micromonas</taxon>
    </lineage>
</organism>
<dbReference type="InParanoid" id="C1ECQ9"/>
<dbReference type="InterPro" id="IPR035979">
    <property type="entry name" value="RBD_domain_sf"/>
</dbReference>
<protein>
    <recommendedName>
        <fullName evidence="6">RRM domain-containing protein</fullName>
    </recommendedName>
</protein>
<dbReference type="InterPro" id="IPR000504">
    <property type="entry name" value="RRM_dom"/>
</dbReference>
<dbReference type="FunCoup" id="C1ECQ9">
    <property type="interactions" value="1855"/>
</dbReference>
<reference evidence="7 8" key="1">
    <citation type="journal article" date="2009" name="Science">
        <title>Green evolution and dynamic adaptations revealed by genomes of the marine picoeukaryotes Micromonas.</title>
        <authorList>
            <person name="Worden A.Z."/>
            <person name="Lee J.H."/>
            <person name="Mock T."/>
            <person name="Rouze P."/>
            <person name="Simmons M.P."/>
            <person name="Aerts A.L."/>
            <person name="Allen A.E."/>
            <person name="Cuvelier M.L."/>
            <person name="Derelle E."/>
            <person name="Everett M.V."/>
            <person name="Foulon E."/>
            <person name="Grimwood J."/>
            <person name="Gundlach H."/>
            <person name="Henrissat B."/>
            <person name="Napoli C."/>
            <person name="McDonald S.M."/>
            <person name="Parker M.S."/>
            <person name="Rombauts S."/>
            <person name="Salamov A."/>
            <person name="Von Dassow P."/>
            <person name="Badger J.H."/>
            <person name="Coutinho P.M."/>
            <person name="Demir E."/>
            <person name="Dubchak I."/>
            <person name="Gentemann C."/>
            <person name="Eikrem W."/>
            <person name="Gready J.E."/>
            <person name="John U."/>
            <person name="Lanier W."/>
            <person name="Lindquist E.A."/>
            <person name="Lucas S."/>
            <person name="Mayer K.F."/>
            <person name="Moreau H."/>
            <person name="Not F."/>
            <person name="Otillar R."/>
            <person name="Panaud O."/>
            <person name="Pangilinan J."/>
            <person name="Paulsen I."/>
            <person name="Piegu B."/>
            <person name="Poliakov A."/>
            <person name="Robbens S."/>
            <person name="Schmutz J."/>
            <person name="Toulza E."/>
            <person name="Wyss T."/>
            <person name="Zelensky A."/>
            <person name="Zhou K."/>
            <person name="Armbrust E.V."/>
            <person name="Bhattacharya D."/>
            <person name="Goodenough U.W."/>
            <person name="Van de Peer Y."/>
            <person name="Grigoriev I.V."/>
        </authorList>
    </citation>
    <scope>NUCLEOTIDE SEQUENCE [LARGE SCALE GENOMIC DNA]</scope>
    <source>
        <strain evidence="8">RCC299 / NOUM17</strain>
    </source>
</reference>
<feature type="domain" description="RRM" evidence="6">
    <location>
        <begin position="20"/>
        <end position="110"/>
    </location>
</feature>
<feature type="non-terminal residue" evidence="7">
    <location>
        <position position="169"/>
    </location>
</feature>
<evidence type="ECO:0000256" key="2">
    <source>
        <dbReference type="ARBA" id="ARBA00005819"/>
    </source>
</evidence>
<dbReference type="CDD" id="cd12263">
    <property type="entry name" value="RRM_ABT1_like"/>
    <property type="match status" value="1"/>
</dbReference>
<proteinExistence type="inferred from homology"/>